<dbReference type="AlphaFoldDB" id="D1CDX0"/>
<dbReference type="SUPFAM" id="SSF75005">
    <property type="entry name" value="Arabinanase/levansucrase/invertase"/>
    <property type="match status" value="1"/>
</dbReference>
<evidence type="ECO:0000313" key="4">
    <source>
        <dbReference type="EMBL" id="ACZ41126.1"/>
    </source>
</evidence>
<dbReference type="InterPro" id="IPR007184">
    <property type="entry name" value="Mannoside_phosphorylase"/>
</dbReference>
<dbReference type="HOGENOM" id="CLU_046648_0_0_0"/>
<dbReference type="STRING" id="525904.Tter_0204"/>
<dbReference type="Gene3D" id="2.115.10.20">
    <property type="entry name" value="Glycosyl hydrolase domain, family 43"/>
    <property type="match status" value="1"/>
</dbReference>
<evidence type="ECO:0000256" key="2">
    <source>
        <dbReference type="ARBA" id="ARBA00022679"/>
    </source>
</evidence>
<keyword evidence="4" id="KW-0378">Hydrolase</keyword>
<dbReference type="RefSeq" id="WP_012874161.1">
    <property type="nucleotide sequence ID" value="NC_013525.1"/>
</dbReference>
<dbReference type="GO" id="GO:0016757">
    <property type="term" value="F:glycosyltransferase activity"/>
    <property type="evidence" value="ECO:0007669"/>
    <property type="project" value="UniProtKB-KW"/>
</dbReference>
<protein>
    <submittedName>
        <fullName evidence="4">Glycosidase PH1107-related protein</fullName>
    </submittedName>
</protein>
<dbReference type="InterPro" id="IPR023296">
    <property type="entry name" value="Glyco_hydro_beta-prop_sf"/>
</dbReference>
<organism evidence="4 5">
    <name type="scientific">Thermobaculum terrenum (strain ATCC BAA-798 / CCMEE 7001 / YNP1)</name>
    <dbReference type="NCBI Taxonomy" id="525904"/>
    <lineage>
        <taxon>Bacteria</taxon>
        <taxon>Bacillati</taxon>
        <taxon>Chloroflexota</taxon>
        <taxon>Chloroflexia</taxon>
        <taxon>Candidatus Thermobaculales</taxon>
        <taxon>Candidatus Thermobaculaceae</taxon>
        <taxon>Thermobaculum</taxon>
    </lineage>
</organism>
<gene>
    <name evidence="4" type="ordered locus">Tter_0204</name>
</gene>
<comment type="similarity">
    <text evidence="3">Belongs to the glycosyl hydrolase 130 family.</text>
</comment>
<keyword evidence="2" id="KW-0808">Transferase</keyword>
<proteinExistence type="inferred from homology"/>
<dbReference type="OrthoDB" id="9776657at2"/>
<accession>D1CDX0</accession>
<dbReference type="Pfam" id="PF04041">
    <property type="entry name" value="Glyco_hydro_130"/>
    <property type="match status" value="1"/>
</dbReference>
<keyword evidence="4" id="KW-0326">Glycosidase</keyword>
<dbReference type="PANTHER" id="PTHR34106">
    <property type="entry name" value="GLYCOSIDASE"/>
    <property type="match status" value="1"/>
</dbReference>
<dbReference type="PANTHER" id="PTHR34106:SF5">
    <property type="entry name" value="GLYCOSIDASE"/>
    <property type="match status" value="1"/>
</dbReference>
<evidence type="ECO:0000256" key="1">
    <source>
        <dbReference type="ARBA" id="ARBA00022676"/>
    </source>
</evidence>
<dbReference type="GO" id="GO:0016798">
    <property type="term" value="F:hydrolase activity, acting on glycosyl bonds"/>
    <property type="evidence" value="ECO:0007669"/>
    <property type="project" value="UniProtKB-KW"/>
</dbReference>
<sequence>MLEEETLFKVERLGIIMSPDPNIPEEVEGVLNPAAVRGRDGELYLFPRVVGRGNYSRVGIARVIFDDDGLPTSVERLGYALEPKEWYELRPEENTGGCEDPRVTYIQAIDMFVMAYTAWGPGGPRIAIAVSEDLFHWERLGLLNFEPDPDPVYLVDFDDYHNKDAAYFPLPVLDPDGKESLAVLHRPVYDEEDVPKTILDPRPSIWVSFCSLEEVRKDLKALQVVRKHKVVIDPEYEWESLRIGGGTVPVMTQFGWMHVYHGVSESGDSTTGRKYCAGLLFLDKEHPEKTIFRTDRPILEPQMDEEKSGVVPHVVFPTGIDDRGNGQYDIYYGMADTRIGVARLTLPERLPAN</sequence>
<name>D1CDX0_THET1</name>
<dbReference type="eggNOG" id="COG2152">
    <property type="taxonomic scope" value="Bacteria"/>
</dbReference>
<evidence type="ECO:0000256" key="3">
    <source>
        <dbReference type="ARBA" id="ARBA00024356"/>
    </source>
</evidence>
<keyword evidence="1" id="KW-0328">Glycosyltransferase</keyword>
<reference evidence="5" key="1">
    <citation type="journal article" date="2010" name="Stand. Genomic Sci.">
        <title>Complete genome sequence of 'Thermobaculum terrenum' type strain (YNP1).</title>
        <authorList>
            <person name="Kiss H."/>
            <person name="Cleland D."/>
            <person name="Lapidus A."/>
            <person name="Lucas S."/>
            <person name="Glavina Del Rio T."/>
            <person name="Nolan M."/>
            <person name="Tice H."/>
            <person name="Han C."/>
            <person name="Goodwin L."/>
            <person name="Pitluck S."/>
            <person name="Liolios K."/>
            <person name="Ivanova N."/>
            <person name="Mavromatis K."/>
            <person name="Ovchinnikova G."/>
            <person name="Pati A."/>
            <person name="Chen A."/>
            <person name="Palaniappan K."/>
            <person name="Land M."/>
            <person name="Hauser L."/>
            <person name="Chang Y."/>
            <person name="Jeffries C."/>
            <person name="Lu M."/>
            <person name="Brettin T."/>
            <person name="Detter J."/>
            <person name="Goker M."/>
            <person name="Tindall B."/>
            <person name="Beck B."/>
            <person name="McDermott T."/>
            <person name="Woyke T."/>
            <person name="Bristow J."/>
            <person name="Eisen J."/>
            <person name="Markowitz V."/>
            <person name="Hugenholtz P."/>
            <person name="Kyrpides N."/>
            <person name="Klenk H."/>
            <person name="Cheng J."/>
        </authorList>
    </citation>
    <scope>NUCLEOTIDE SEQUENCE [LARGE SCALE GENOMIC DNA]</scope>
    <source>
        <strain evidence="5">ATCC BAA-798 / YNP1</strain>
    </source>
</reference>
<dbReference type="Proteomes" id="UP000000323">
    <property type="component" value="Chromosome 1"/>
</dbReference>
<dbReference type="EMBL" id="CP001825">
    <property type="protein sequence ID" value="ACZ41126.1"/>
    <property type="molecule type" value="Genomic_DNA"/>
</dbReference>
<evidence type="ECO:0000313" key="5">
    <source>
        <dbReference type="Proteomes" id="UP000000323"/>
    </source>
</evidence>
<keyword evidence="5" id="KW-1185">Reference proteome</keyword>
<dbReference type="KEGG" id="ttr:Tter_0204"/>